<feature type="domain" description="Arabidopsis retrotransposon Orf1 C-terminal" evidence="1">
    <location>
        <begin position="2"/>
        <end position="75"/>
    </location>
</feature>
<reference evidence="2" key="1">
    <citation type="submission" date="2021-01" db="EMBL/GenBank/DDBJ databases">
        <authorList>
            <person name="Bezrukov I."/>
        </authorList>
    </citation>
    <scope>NUCLEOTIDE SEQUENCE</scope>
</reference>
<evidence type="ECO:0000313" key="3">
    <source>
        <dbReference type="Proteomes" id="UP000682877"/>
    </source>
</evidence>
<dbReference type="InterPro" id="IPR004312">
    <property type="entry name" value="ATHILA_Orf1_C"/>
</dbReference>
<gene>
    <name evidence="2" type="ORF">AARE701A_LOCUS19624</name>
</gene>
<keyword evidence="3" id="KW-1185">Reference proteome</keyword>
<name>A0A8S2AY43_ARAAE</name>
<dbReference type="AlphaFoldDB" id="A0A8S2AY43"/>
<evidence type="ECO:0000313" key="2">
    <source>
        <dbReference type="EMBL" id="CAE6199503.1"/>
    </source>
</evidence>
<evidence type="ECO:0000259" key="1">
    <source>
        <dbReference type="Pfam" id="PF03078"/>
    </source>
</evidence>
<dbReference type="Pfam" id="PF03078">
    <property type="entry name" value="ATHILA"/>
    <property type="match status" value="1"/>
</dbReference>
<sequence>MQLVDEDIEYGPKIAPAARVARPVKKGNKAKDDEKVLTCHDYHALFSQHEFLGTKYPHWKTMEDLGISEDVEYLLR</sequence>
<organism evidence="2 3">
    <name type="scientific">Arabidopsis arenosa</name>
    <name type="common">Sand rock-cress</name>
    <name type="synonym">Cardaminopsis arenosa</name>
    <dbReference type="NCBI Taxonomy" id="38785"/>
    <lineage>
        <taxon>Eukaryota</taxon>
        <taxon>Viridiplantae</taxon>
        <taxon>Streptophyta</taxon>
        <taxon>Embryophyta</taxon>
        <taxon>Tracheophyta</taxon>
        <taxon>Spermatophyta</taxon>
        <taxon>Magnoliopsida</taxon>
        <taxon>eudicotyledons</taxon>
        <taxon>Gunneridae</taxon>
        <taxon>Pentapetalae</taxon>
        <taxon>rosids</taxon>
        <taxon>malvids</taxon>
        <taxon>Brassicales</taxon>
        <taxon>Brassicaceae</taxon>
        <taxon>Camelineae</taxon>
        <taxon>Arabidopsis</taxon>
    </lineage>
</organism>
<dbReference type="EMBL" id="LR999457">
    <property type="protein sequence ID" value="CAE6199503.1"/>
    <property type="molecule type" value="Genomic_DNA"/>
</dbReference>
<proteinExistence type="predicted"/>
<accession>A0A8S2AY43</accession>
<protein>
    <recommendedName>
        <fullName evidence="1">Arabidopsis retrotransposon Orf1 C-terminal domain-containing protein</fullName>
    </recommendedName>
</protein>
<dbReference type="Proteomes" id="UP000682877">
    <property type="component" value="Chromosome 7"/>
</dbReference>